<dbReference type="OrthoDB" id="9811006at2"/>
<dbReference type="InterPro" id="IPR007372">
    <property type="entry name" value="Lipid/polyisoprenoid-bd_YceI"/>
</dbReference>
<protein>
    <submittedName>
        <fullName evidence="3">Polyisoprenoid-binding protein</fullName>
    </submittedName>
</protein>
<name>A0A345P7C5_9GAMM</name>
<dbReference type="KEGG" id="mbah:HYN46_10255"/>
<dbReference type="SUPFAM" id="SSF101874">
    <property type="entry name" value="YceI-like"/>
    <property type="match status" value="1"/>
</dbReference>
<dbReference type="InterPro" id="IPR036761">
    <property type="entry name" value="TTHA0802/YceI-like_sf"/>
</dbReference>
<evidence type="ECO:0000313" key="3">
    <source>
        <dbReference type="EMBL" id="AXI03184.1"/>
    </source>
</evidence>
<sequence>MKVLLVAAMTTMLATTAFAKPVTYNLDPTHTYPSFEADHMGGASKWRGKIDKSSGTVILDREAKKGSVDVTMQMDSVNFGFKPMDDHAKKPELFDTAKYPTANYKGTLVFDGDKPVAVDGNLTFHGVTKPVKLDIKSWKCYINPMLKKETCGADAYGSFNRGDFGVDYGKAYGFDLGVGLAIQVEGVRAD</sequence>
<feature type="domain" description="Lipid/polyisoprenoid-binding YceI-like" evidence="2">
    <location>
        <begin position="23"/>
        <end position="187"/>
    </location>
</feature>
<accession>A0A345P7C5</accession>
<dbReference type="AlphaFoldDB" id="A0A345P7C5"/>
<dbReference type="PANTHER" id="PTHR34406:SF2">
    <property type="entry name" value="PERIPLASMIC PROTEIN"/>
    <property type="match status" value="1"/>
</dbReference>
<proteinExistence type="predicted"/>
<feature type="signal peptide" evidence="1">
    <location>
        <begin position="1"/>
        <end position="19"/>
    </location>
</feature>
<dbReference type="Proteomes" id="UP000253940">
    <property type="component" value="Chromosome"/>
</dbReference>
<keyword evidence="1" id="KW-0732">Signal</keyword>
<gene>
    <name evidence="3" type="ORF">HYN46_10255</name>
</gene>
<organism evidence="3 4">
    <name type="scientific">Aquirhabdus parva</name>
    <dbReference type="NCBI Taxonomy" id="2283318"/>
    <lineage>
        <taxon>Bacteria</taxon>
        <taxon>Pseudomonadati</taxon>
        <taxon>Pseudomonadota</taxon>
        <taxon>Gammaproteobacteria</taxon>
        <taxon>Moraxellales</taxon>
        <taxon>Moraxellaceae</taxon>
        <taxon>Aquirhabdus</taxon>
    </lineage>
</organism>
<feature type="chain" id="PRO_5016963621" evidence="1">
    <location>
        <begin position="20"/>
        <end position="190"/>
    </location>
</feature>
<keyword evidence="4" id="KW-1185">Reference proteome</keyword>
<dbReference type="Pfam" id="PF04264">
    <property type="entry name" value="YceI"/>
    <property type="match status" value="1"/>
</dbReference>
<dbReference type="RefSeq" id="WP_114899294.1">
    <property type="nucleotide sequence ID" value="NZ_CP031222.1"/>
</dbReference>
<evidence type="ECO:0000256" key="1">
    <source>
        <dbReference type="SAM" id="SignalP"/>
    </source>
</evidence>
<evidence type="ECO:0000313" key="4">
    <source>
        <dbReference type="Proteomes" id="UP000253940"/>
    </source>
</evidence>
<dbReference type="SMART" id="SM00867">
    <property type="entry name" value="YceI"/>
    <property type="match status" value="1"/>
</dbReference>
<dbReference type="Gene3D" id="2.40.128.110">
    <property type="entry name" value="Lipid/polyisoprenoid-binding, YceI-like"/>
    <property type="match status" value="1"/>
</dbReference>
<dbReference type="PANTHER" id="PTHR34406">
    <property type="entry name" value="PROTEIN YCEI"/>
    <property type="match status" value="1"/>
</dbReference>
<dbReference type="EMBL" id="CP031222">
    <property type="protein sequence ID" value="AXI03184.1"/>
    <property type="molecule type" value="Genomic_DNA"/>
</dbReference>
<evidence type="ECO:0000259" key="2">
    <source>
        <dbReference type="SMART" id="SM00867"/>
    </source>
</evidence>
<reference evidence="3 4" key="1">
    <citation type="submission" date="2018-07" db="EMBL/GenBank/DDBJ databases">
        <title>Genome sequencing of Moraxellaceae gen. HYN0046.</title>
        <authorList>
            <person name="Kim M."/>
            <person name="Yi H."/>
        </authorList>
    </citation>
    <scope>NUCLEOTIDE SEQUENCE [LARGE SCALE GENOMIC DNA]</scope>
    <source>
        <strain evidence="3 4">HYN0046</strain>
    </source>
</reference>